<dbReference type="InterPro" id="IPR040547">
    <property type="entry name" value="CdiI"/>
</dbReference>
<dbReference type="Proteomes" id="UP000634229">
    <property type="component" value="Unassembled WGS sequence"/>
</dbReference>
<comment type="caution">
    <text evidence="1">The sequence shown here is derived from an EMBL/GenBank/DDBJ whole genome shotgun (WGS) entry which is preliminary data.</text>
</comment>
<keyword evidence="2" id="KW-1185">Reference proteome</keyword>
<reference evidence="1 2" key="1">
    <citation type="submission" date="2021-01" db="EMBL/GenBank/DDBJ databases">
        <title>WGS of actinomycetes isolated from Thailand.</title>
        <authorList>
            <person name="Thawai C."/>
        </authorList>
    </citation>
    <scope>NUCLEOTIDE SEQUENCE [LARGE SCALE GENOMIC DNA]</scope>
    <source>
        <strain evidence="1 2">CA1R205</strain>
    </source>
</reference>
<accession>A0ABS1NBJ2</accession>
<protein>
    <submittedName>
        <fullName evidence="1">Uncharacterized protein</fullName>
    </submittedName>
</protein>
<dbReference type="CDD" id="cd20691">
    <property type="entry name" value="CdiI_EC536-like"/>
    <property type="match status" value="1"/>
</dbReference>
<sequence>MSRLLHRDRTLEELDGVRWPDPPDNATGLVRTVHALRQRKLGALTVEDLRTLIAQNVGLPFLLPLALEVLRDDPLAEARYYEGDLLSVVLRCDPAVWAMLPDVADALLAVVSGLPALEDHLTGDAEHFLASRGVAGTANQVAGPHRL</sequence>
<dbReference type="RefSeq" id="WP_201874521.1">
    <property type="nucleotide sequence ID" value="NZ_JAERRF010000006.1"/>
</dbReference>
<name>A0ABS1NBJ2_9ACTN</name>
<evidence type="ECO:0000313" key="1">
    <source>
        <dbReference type="EMBL" id="MBL1097314.1"/>
    </source>
</evidence>
<organism evidence="1 2">
    <name type="scientific">Streptomyces coffeae</name>
    <dbReference type="NCBI Taxonomy" id="621382"/>
    <lineage>
        <taxon>Bacteria</taxon>
        <taxon>Bacillati</taxon>
        <taxon>Actinomycetota</taxon>
        <taxon>Actinomycetes</taxon>
        <taxon>Kitasatosporales</taxon>
        <taxon>Streptomycetaceae</taxon>
        <taxon>Streptomyces</taxon>
    </lineage>
</organism>
<dbReference type="EMBL" id="JAERRF010000006">
    <property type="protein sequence ID" value="MBL1097314.1"/>
    <property type="molecule type" value="Genomic_DNA"/>
</dbReference>
<gene>
    <name evidence="1" type="ORF">JK363_11625</name>
</gene>
<proteinExistence type="predicted"/>
<evidence type="ECO:0000313" key="2">
    <source>
        <dbReference type="Proteomes" id="UP000634229"/>
    </source>
</evidence>
<dbReference type="Pfam" id="PF18616">
    <property type="entry name" value="CdiI_3"/>
    <property type="match status" value="1"/>
</dbReference>